<dbReference type="InterPro" id="IPR007867">
    <property type="entry name" value="GMC_OxRtase_C"/>
</dbReference>
<dbReference type="eggNOG" id="COG2303">
    <property type="taxonomic scope" value="Bacteria"/>
</dbReference>
<dbReference type="RefSeq" id="WP_041365786.1">
    <property type="nucleotide sequence ID" value="NZ_HG938354.1"/>
</dbReference>
<dbReference type="GO" id="GO:0050660">
    <property type="term" value="F:flavin adenine dinucleotide binding"/>
    <property type="evidence" value="ECO:0007669"/>
    <property type="project" value="InterPro"/>
</dbReference>
<proteinExistence type="inferred from homology"/>
<dbReference type="Pfam" id="PF00732">
    <property type="entry name" value="GMC_oxred_N"/>
    <property type="match status" value="1"/>
</dbReference>
<evidence type="ECO:0000256" key="2">
    <source>
        <dbReference type="ARBA" id="ARBA00010790"/>
    </source>
</evidence>
<keyword evidence="3" id="KW-0285">Flavoprotein</keyword>
<keyword evidence="9" id="KW-1185">Reference proteome</keyword>
<feature type="domain" description="Glucose-methanol-choline oxidoreductase C-terminal" evidence="7">
    <location>
        <begin position="396"/>
        <end position="522"/>
    </location>
</feature>
<dbReference type="Gene3D" id="3.50.50.60">
    <property type="entry name" value="FAD/NAD(P)-binding domain"/>
    <property type="match status" value="2"/>
</dbReference>
<dbReference type="HOGENOM" id="CLU_008878_4_1_5"/>
<accession>A0A068T1S4</accession>
<evidence type="ECO:0000313" key="8">
    <source>
        <dbReference type="EMBL" id="CDN52044.1"/>
    </source>
</evidence>
<dbReference type="Pfam" id="PF13450">
    <property type="entry name" value="NAD_binding_8"/>
    <property type="match status" value="1"/>
</dbReference>
<feature type="domain" description="Glucose-methanol-choline oxidoreductase N-terminal" evidence="6">
    <location>
        <begin position="196"/>
        <end position="276"/>
    </location>
</feature>
<dbReference type="PANTHER" id="PTHR42784:SF1">
    <property type="entry name" value="PYRANOSE 2-OXIDASE"/>
    <property type="match status" value="1"/>
</dbReference>
<keyword evidence="4" id="KW-0274">FAD</keyword>
<dbReference type="GO" id="GO:0016614">
    <property type="term" value="F:oxidoreductase activity, acting on CH-OH group of donors"/>
    <property type="evidence" value="ECO:0007669"/>
    <property type="project" value="InterPro"/>
</dbReference>
<name>A0A068T1S4_NEOGA</name>
<evidence type="ECO:0000256" key="3">
    <source>
        <dbReference type="ARBA" id="ARBA00022630"/>
    </source>
</evidence>
<organism evidence="8 9">
    <name type="scientific">Neorhizobium galegae bv. orientalis str. HAMBI 540</name>
    <dbReference type="NCBI Taxonomy" id="1028800"/>
    <lineage>
        <taxon>Bacteria</taxon>
        <taxon>Pseudomonadati</taxon>
        <taxon>Pseudomonadota</taxon>
        <taxon>Alphaproteobacteria</taxon>
        <taxon>Hyphomicrobiales</taxon>
        <taxon>Rhizobiaceae</taxon>
        <taxon>Rhizobium/Agrobacterium group</taxon>
        <taxon>Neorhizobium</taxon>
    </lineage>
</organism>
<dbReference type="AlphaFoldDB" id="A0A068T1S4"/>
<dbReference type="EMBL" id="HG938354">
    <property type="protein sequence ID" value="CDN52044.1"/>
    <property type="molecule type" value="Genomic_DNA"/>
</dbReference>
<dbReference type="PATRIC" id="fig|1028800.3.peg.6015"/>
<dbReference type="InterPro" id="IPR051473">
    <property type="entry name" value="P2Ox-like"/>
</dbReference>
<evidence type="ECO:0000259" key="6">
    <source>
        <dbReference type="Pfam" id="PF00732"/>
    </source>
</evidence>
<keyword evidence="8" id="KW-0614">Plasmid</keyword>
<dbReference type="PANTHER" id="PTHR42784">
    <property type="entry name" value="PYRANOSE 2-OXIDASE"/>
    <property type="match status" value="1"/>
</dbReference>
<evidence type="ECO:0000259" key="7">
    <source>
        <dbReference type="Pfam" id="PF05199"/>
    </source>
</evidence>
<evidence type="ECO:0000256" key="1">
    <source>
        <dbReference type="ARBA" id="ARBA00001974"/>
    </source>
</evidence>
<evidence type="ECO:0000256" key="4">
    <source>
        <dbReference type="ARBA" id="ARBA00022827"/>
    </source>
</evidence>
<dbReference type="Proteomes" id="UP000028181">
    <property type="component" value="Plasmid pHAMBI540a"/>
</dbReference>
<keyword evidence="5" id="KW-0560">Oxidoreductase</keyword>
<evidence type="ECO:0000313" key="9">
    <source>
        <dbReference type="Proteomes" id="UP000028181"/>
    </source>
</evidence>
<gene>
    <name evidence="8" type="ORF">RG540_PA13680</name>
</gene>
<dbReference type="Pfam" id="PF05199">
    <property type="entry name" value="GMC_oxred_C"/>
    <property type="match status" value="1"/>
</dbReference>
<dbReference type="OrthoDB" id="9798604at2"/>
<sequence>MSVIELNAISGKTVLPLPACDICIVGSGPAGTTLAQELSNTNLRVTLLESGGMARDPLMDALDEIDNVGRPRAGDQWSVRNRIVGGSSHTWGGRCGPFDAIDYEERPWVPYSGWPIDGADLEPYLARTASHLGLAFGNGYNDERFWAIANRQRPTPDLDPAILIPFFWQFSRDTEEAYPYEYMRFGRHVAKRIGPNVTLVTGATAQSVHVSASGDAIRGVRFTAADGSQQVLAASIVILCCGGVENARILMNSDETKPHGVGNDHDQVGRYLMDHLRGSVATFSLPGSDALQKRFGRYNVSRHFFRAGFRLSPDIQRREQLLNCAGWLGEVLAKDDPWDALRRVAGRTPKLPQDLFNIIANSNLLVRGLKDFLGAKNGVPRKLTELDLQCMCEQVPNPDSRVTLSERRDRLGMRLPRVDWRSHSDESRTMRRMAELAVQELPKAGLPAPKLEEWARDGAEIPSTFVDVAHPTGTTRMSTQPSHGVVDANCEVHGVSGLFVQGSSVFPTAGHCNPTQMIVALAVRLADHVKAKHPYREPVLVTAHARFA</sequence>
<comment type="similarity">
    <text evidence="2">Belongs to the GMC oxidoreductase family.</text>
</comment>
<protein>
    <submittedName>
        <fullName evidence="8">GMC oxidoreductase</fullName>
    </submittedName>
</protein>
<dbReference type="KEGG" id="ngg:RG540_PA13680"/>
<dbReference type="SUPFAM" id="SSF51905">
    <property type="entry name" value="FAD/NAD(P)-binding domain"/>
    <property type="match status" value="1"/>
</dbReference>
<evidence type="ECO:0000256" key="5">
    <source>
        <dbReference type="ARBA" id="ARBA00023002"/>
    </source>
</evidence>
<dbReference type="InterPro" id="IPR000172">
    <property type="entry name" value="GMC_OxRdtase_N"/>
</dbReference>
<geneLocation type="plasmid" evidence="9">
    <name>II</name>
</geneLocation>
<reference evidence="9" key="1">
    <citation type="journal article" date="2014" name="BMC Genomics">
        <title>Genome sequencing of two Neorhizobium galegae strains reveals a noeT gene responsible for the unusual acetylation of the nodulation factors.</title>
        <authorList>
            <person name="Osterman J."/>
            <person name="Marsh J."/>
            <person name="Laine P.K."/>
            <person name="Zeng Z."/>
            <person name="Alatalo E."/>
            <person name="Sullivan J.T."/>
            <person name="Young J.P."/>
            <person name="Thomas-Oates J."/>
            <person name="Paulin L."/>
            <person name="Lindstrom K."/>
        </authorList>
    </citation>
    <scope>NUCLEOTIDE SEQUENCE [LARGE SCALE GENOMIC DNA]</scope>
    <source>
        <strain evidence="9">HAMBI 540</strain>
    </source>
</reference>
<dbReference type="InterPro" id="IPR036188">
    <property type="entry name" value="FAD/NAD-bd_sf"/>
</dbReference>
<dbReference type="GeneID" id="24261264"/>
<comment type="cofactor">
    <cofactor evidence="1">
        <name>FAD</name>
        <dbReference type="ChEBI" id="CHEBI:57692"/>
    </cofactor>
</comment>